<dbReference type="CDD" id="cd19545">
    <property type="entry name" value="FUM14_C_NRPS-like"/>
    <property type="match status" value="2"/>
</dbReference>
<dbReference type="PANTHER" id="PTHR45398">
    <property type="match status" value="1"/>
</dbReference>
<proteinExistence type="inferred from homology"/>
<feature type="domain" description="Carrier" evidence="7">
    <location>
        <begin position="802"/>
        <end position="878"/>
    </location>
</feature>
<dbReference type="SMART" id="SM00823">
    <property type="entry name" value="PKS_PP"/>
    <property type="match status" value="4"/>
</dbReference>
<sequence length="7905" mass="885543">MEAYHRKPCCIGNDDEVQPSQCYFPSFGGLTGGNKRQMLTAVDLQHAQRLLVSGNSDSIPQTLRVAWALVLRCYTGSDNVCFGYEETAHLLDREGSSRSQKGGTCTTWFKLEDDMTLSTVVEYTKGLVSTEQSNHPAERDACLPAENTAYNTAFLLNNHTESPCYSTKCTILDSASVANGSEKTRVRIIVDLFSEGPKIFLEWSYPDIPPEFAANIAHVFDQVVGNILLNSQSTIGQMDLCTDRDMRQILNWNSECPQEVDRCVHHLIYDKVLVHPGKEAVCSWDGSFTYGELYELAVKVARQLVKLGVQQETSVALCFEKSRWNIVAMIGVLIAGGTFVSLDASHPPSRLQQMVETAGAQVILCSRKNVTIARALADCVLSLDNDWAERLPSSSDEANFSPSVTPKNAAYIIFTSGSTGAPKATVVEHRAYCSSAHLHGPRMLIGEDSRVLQFASHTFDSSLVESLTTLMQGGCVCIPNEEARINDIASSINRMRVNHALLTPSYIDFVDAGAVPGLKSLVLMGEPMSPEHVATWSNINLVNGYGPTESSVVAVVNSKVTAQTDCKDIGRPVGVRCWIVDPHNHDKLMPVGCTGELLLEGPTLARCYNDPQKTAESFIFDPKWSRDHAEEPRHRRFYKTGDLVRYNSTNGSLSFVGRKDTQIKVHGQRVELREIEHHISSSRYTKHGLVLFPDAGYCKGKIVAVLSLRDNLLEASEPKPAPLSPVKGKNYNVYATQINQDLAKRLPLYMVPSMWLCVGSVPLLPSGKLDRKRVRNWLESMTEELYCQYTQAVIEPSTSDMEIANTMEREMLSIWSSVLGVSPSRIGLHRSFLSLGGDSISAMSCMNQCKRKDIGITVHDVLQSKSIKELASRAKVVQRFTYDEAVDEPFDLSPIQKLHFQVRGEKEGHFNQSFFLRATRKIDASDLRRSVEVIILRHSMLRARFGRTGTNKEWQQRITKDVHTSYRFRVHNICNISETKRAIADSQACLDIALGPMLAFDLFNIEGQSQLVSMIGHHLVIDLVSWRVILEELEESLTNPDSFSLPELSLPFQTWCRLQRDRCSIQAAEQYFPPEDIPSVDFQYWGMENHPNLYGDVISEGFEIDSTTTSLLLTECHKALRTEFIDILIATLLHTFCVVFPDHPVPAIYNESHGREPWDISIDVSRTIGWFTTLYPIAVKVKPSDSIIRTLIQVKDLRRRVPDSGRTYFAAHMLNSQKSEKHSHIYPMEMIFNYLGQYQQLERKDSLFQAVDNMAGEARGAGGAADVGETTPRFGLFEISAVVLRNKLRFSFTFNRNSKHQDRVLDWISQTQLAICQVSTELASMKPRLTLSDFPLLNLDYPQLETMVLEKLPGIGVTSMENIEEAYPCSSTQKGIIFSQMRNTSFYNVSCTYAVKAREGEVIDISRLCNAWRRVIERHGILRTVFVENMTDKDVYSQIVLRQFVPEICQFECSEDSEVLQTLDRQHNVDYSRHRPAHRFTICRTTVGGLYFRLEMSHAIMDGESISIILRDLAQAYEGALGVESVPRFSSFIRYLRARPLNRGIEYWSSYLMDMEPCHFPTLNDGEDSDHKLCTLRLPFSNFSALQSVCAKNGLTMSNVFHAAWSLTLRCYCGSDDVCFGYLSSGRDAPVDGIEEMVGPIINILPCRVKIAAHVSLNVIMTDIQKDYSECIPYRHTALADIQHTLKLSDTSLFNTCVSYRKLTSKVTAEGHSLFTQLGETQDPTEYQLSVNIEASDDDLAITMDYWNDAIAHEQATNIAGTFLRSLQNILEHPTEEVGMLDTISDDNKRQIAIWNNSLPASVSCCIHEVIEEQVKKRPDSEAICAWDGSFTYAELSDLSSKLADHLIQLGLTAETFVPLCFDKSAWMIISMLAVLKAGACCVPLDATYPKSSLHARIVDIGARVILAAPEWTHLFDRIVPDIVTVSKHFMESLPANSARSYTIARPSNAAFVIFTSGSTGKPKGVVLEHRAFITSAISHGSALGVSDSTRFLQFAGYTFDLSLEEIFTTLVHGGCVCVPSDSDRLGNLATAINTLKANFVDLTPTVASLLCPSDVPGIKAIAVGGEPLTNDVRELWGKHVPLYNVYGPSECSVNCTVNPNAGESKEINNIGRSIGSISWVVDPRDHDLLVPIGCVGELLVEGPILARGYLNDEEKTKESFIENPKWRPMFQCNGGTYREREDSENPRWRMYKTGDLVRYNSDGSLVYLGRKDSQVKLNGRRIELGEIEYHIKSGLPTRGQAAVDLITVRNEKLDGNVLVAFVLLENIDANHIDDEQCLLPMSNMFRSTMSSLEAALSGSLPRSMIPQLWIPVASMPLTSSGKLNRRKLRGLVQSLSAKDISSYRMGEKSGRRPSTPAENLLQMLWASVLGVEARNIGADDTFFIHGGDSVGAIRLASTAREVGLTLTVANIFQTPTLSEMAKNVTSSLGNLSNDPTFTYTSFSLIPEGISASNLKKEIATLCKVGVEFLEDIYPCTPIQEGLVALTEGQPEAYITRNIYRLPKSIDIERFKRSWEAAWQSQPILRTRVVHTRTNGFFQTVIKQPMNWRSLGQLEDLPGICASLPFTNGGVLSEYTIIGRDKETRYFVWTIHHALYDGWSIPILLDTVERLYNSTHDSTQTVAANYTAFIGFLSAIDEQESDNFWRSRLESPASVQFPRLIDQSYRVEANDTLQRTSRILRPSLPDITVSSLVRAAWALTLSAFSGSDDVVFGEILTGRDVPVKGITEIIGPTMAIVPTRVKIGKDTSVKCFLELVQKQLTETLPYQFAGLHNIKRLSEDALISCDFQNILTIEHEREGPSEEMWNLLQKESLQSRFFTYPLNVTCKVGYEKLEILANYDKHVIPAVQTERLFSQLETFLEKLCSSDNQEKKIGQLELLGHEDLMTIQKWNSKQLKIVDRCIHDMVHDNAISQPEAPAVCSWDVTLTYEELDKMSTLLARYISEYKPRQGNAWFVPMCLNPSGVSIVAILGILKAGAAFVPLDPKHPTSRLRAIVKDLTSEIIICSEGYENLCRGFSNRVLPINIALLKDQSLSEFETPLCTPNDPAYIMFTSGTTGNPKGIIIEHAGFCSGSRKQAAASLISHDSRVLQFASYTFDASLIEILTTLLAGGCVCVPDENTRLNALGDAINKMEVTTAILTPSVAQLLRPSELPGLRTLVLVGEPMTQNHISTWAQSVVLVNGYGPSECSVAAAFKTGMTTKTDPKNLGHPVDTCWIVDPNNHHRLMPVGCTGELVIEGPTVGRGYLNNEAKTDESFIRNPGWPVTGIYPFTNHERRVYKTGDLVKYAPDCSGEILYVGRKDNQAKLHGQRIELEEVEYYLRKENLVHQAIVALPKLGPCAGKLVAALALKDLTSSSSLEEFTVVDGRSVSTNIANIRRRLESVVPLYMIPSRWIVLRRLPLMPSGKLDRNAITQFLGRLSEDTYGRMASYELDDTDESRKANATEYRLQEIWSEVLNLPIGKIGLNRSFIRLGGDSMSAMQVMSKCRSENLAVTVRDIMSSRSITELALLATVPEEVRYDDEDEQEFDLSPIQKLYFLYVNGKDTRFNQSIMLQVKQSASPHPVEAAFDILVRRHPMLRARFSRSGDNIWRQHIHHTVDGSYHLSIFKDKRDSEIERIMESMQKSLSITEGPLIAAALFQTRSDDDILFMTAHHLVVDIVSWRIIIEDLENLLQSLPITVPPSVSFRTWCRLQTEKARTQKSGFPLPLEGDIPIADFSYWGMQEHVNLYRDITTEDIKLDYHISQKLLTFCRVDGETEIVNVILAALLLSFAATFTDRERPPAIYNEGHGRETWDSSIDPWHTVGWFTTLTPVHLPRQKHSLEDGDFAKCVRWIKDLRNRTPHQGRQYFARRFLTSDGDYYKSHWPMEIIFNYLGQFNDYGSSNALLRPLNGTGQAINATTDIGNDVPRFALLEISAMINQGSLDISFSYNRFMTRQNELRMWFNNFTNMLRLAPEQLRKYRTGPTLSDFPLLPLTYDGIEHLSQQLNSLGISSLEEVENVFPCSPMQLGMLLSQLRDPQKYAYTAIFEIRSTEADKPVDIERLEAAWQHVVQRHQSLRTIFIDSLPGESFMDQVVLKATCPRTLCYECDDEKAYEFLSNIERLDYTDRKPPHRLAICKTDSGRILCRFDFSHAICDGSSMPLLLRDLSNSYMRRGPERSVGRVCSDFIQYLQSGSKAQSITYWKKYVDGIEPCIFPSLCEDKGEKRLKSRVLELQNMNGLHKFCRDAGVTVSNLLQLVWGLVLRCYTGSGDICFGYLASGRDIPVSGIQDAIGAFINMLVCRIRLTDELSLIDVLLRAKTDFVRSMEHQAVSLAEVQHILGLSETPLFNTVFNYQRRQIEGSENGSLVFDLLEVNDPSEYMIVVNVEASDHSLEVHFSYWSNSLSDENAEYIVDTFGHILDDILHRDRVSTIGDLNFASPRHYQRLCYWNDRVPERVERCVHEIIAEHALTRPPSTPAVCAWDASFTYEELERLSMTLAIHLRAHGVQAEVFVTLCFEKSAWAIVAQLAVLKAGGAFVSLDPAHPEKRLRDLVETTNGPLTLCSSKYKNKARRISKLALVVSRDAMCRMDDISPSFTPACTKPTNAAYMIFTSGSTGKPKGTVIEHVSISTNSFAFMKAFHMNSMSRVFQFASYTFDASIMEILSTLVSGGCICIPSDDDRLNDIAGAIRRLNADWAFMTPAVGNTINPEEVPTLKTLLSGGEAMPAEFIEKWAKSTCLINAYGPTECTVLCIGDTKVDSGGDIVNRDPRTIGRAVSGRSWITDPQNHHRLMPVGAIGELIIEGCAVARGYLNDEARTREVFVEAPAWARDRHLTGIPEPKGRMYRTGDLVRYNLDGSISYLSRIDNQVKLNGQRVELGEIEYQCRKCLPDESQVAVDLVVGEKRTSAKKLAVFFTVPNEPKYAYSPPGHDKSNHSEELLLLMTAPIHSLARELKDSLTAILPAYMVPKLFFPIHSLPWATSGKLDRLRLRKAAEMLSREEMKPYTLIKDAKGRRTGTKAEDSLLALWEKVLSLPQGSIHADSNFFELGGDSLAAIRLIGEARSQRILLRAVDIFRYPLLTDMATHCEPLNDALTPRPKPFSLLQTATSIEHTVREAATECQIDKDSVSDVYPCSPLQEGLIALSIKKVGVYVAQLTFRLDEATNLDRFKAAWQQAVNEYDMLRTRIIHTSSEGILQVVTKHNSICWYAAESLQNVERQPIVMTQHNGALPLQFTLITAPQSARRYFVLSIHHALYDGWSLSLIFRRVEDIYFDRASRPAESSYAKFIRYLLHRDTSDSDQFWTSYLANSSPTHFPLAGSFPSSETSPMQSIRGDKEFSYAALRKDITVPELVRAAWAISVSSHTGSNDVCFGETLTGRNSEIAGASEIIGPVLTTVPTRIVLDRQWSISQYLQEVHKITTDMIPHQHSGLQCIRRLSEDTSVACDFQNLLITQTSRENLDERLWAFESSESNQGFLTYPLVVECNITGAGIAISIHYNETMLSRWQAERLLHQLGFLLTQLSELSTDNSSKLSDLKLLSSEDIYQIGNWNHLHPQPIDKCIHELFEERHIIQPTALAICAWDGELTYQGLARYASRFASYLITLGVGPEVFVPVCIGRSVWTTVILMGVLMAGGAFVPLDPGHPIRRHIEILEELEAEIMICSPLYSSRYRKLVKRCIEVDGSTITSHSNPNTSVTHQARVCGSNVAYVIFTSGTTGRAKGIIVEHRAFASSSVAFAPVLSINYTSRVLQFASLSFDAAIMEIFTTLISGGCICVPNEEQRLTDISGAIQDLRVSWALLTPSVAKIIDPATVPCLKVLVCGGEAMTSDVITRWGDFVKLINAYGPTEAAVVSTVNATVTPESSSHCIGRGIASTTTWILSISDQDRLAPLGAIGELALSGPALARGYLRDPATTAVSFIENSSWTQSLAGNLKSPGRIYKTGDLVRYNADGSLEYIGRKDNQVKVHGQRIDLGEIECRIISDQRVHQAIVLLPKKGHCRGRIVVVLTLDGFDSTTQAIAGSSCELLRKTCLKRALPQIEGLRSFLGERLPPYMLPHVWVALENMPMLVSGKLDRKGVSKFIEDMSEETYNLITNTNLKESSKVITRNEELLGHICAQVLNLPSGNVDLNKSFLNLGGDSISAMSVMAQARKQSLRLTLYSILQCESISKLALSVGSSTLVSQQEKTGDGFDLSPIQTLYTRSARNFNGESRFNQSLTLRLAHPVEPHTLEHAIRAVIKRHSMLRARFSIGVDGIWQQTVTDEVDPSYRYRSHHIDATQKMQPLIASSQECLNIFDGPIFAADLFLGPETQVLFMVASHLCVDMVSWRIILQDIQDFMETASLPADVPLPFQSWSRLCSEHNKDVQLPLPFNIGQTPIDYWGMERTPNIYADAVVECFSLNEEITKHALEECHRAFRTEPIDLFLSTIIYSFRSVFSDRGHPILFNEGHGRESWDPEIDPSGTVGWFTTICPLKVLSESGDKLDILKKVKDTRRKFSASVNAYLAHYLSSSEKGSSVERSYVPMEILFNYLGRFQQLEQKDSLFQHAESRLSESATTDDVGPSTVRLALFEITAIVIEGRLQFSFTYNRRMKHTREICRWISEFQKSLEQTVIQLRKCPPEPTLSDYPLLPLTYPNLQTLVKHTFPKIGVQNPEDIEDIYPCSPVQEGILLSQIRDKETYFFHVIFELRDKRRNPSVACQRLKEAWQKITRRHPALRTILVDSVHKGGTFDQIVMRSVRENIKIFACEDFGAVDKLRSTKLHMENSEKGHRLPHLLTICTTTTGRIFVKMEINHAVIDGASVPILLRDFALAYTGKLPEGRGPLISDYIRYILDQPLDVNMSFWKEKLRGLQPSNLPILTQNPSQGHRLATMEMRFEAFRELQGFCDRTGITLASVMQAAWAIVLQAYTHSEEVCFGYLSSGRDAPLDGIQDAVGPFINMLCCRVKLESSQCLSDISRNIQNDFIDSISHQHCSLAQVQHELGLAGKALFNTAVSIQNHSLPDDSQGELITDVKSTHDPNEYAVTVNIETSRGQEGVLFTYWEDFVSNKEASRLVSRMTAILTEFIKNPETRISDLRIDATEKAEHVDENPPHEEPVSPNEKDTGNRFADLSDLALQQLVDKRVRETIKQLLKDGTIPGAAGQKTPNENIQYPETQSLQDIPPTEEPKSSPELDKVDPHPPFTEASRETPYELESTLLSLWCSLLDLTTDSINKDDSFFDLGGDSILAMRLVGAAREQGLTLTVADVFRNPIFEDMLGIMRVTDIISISDQNEKKTSEIMDDLLTSSASKELVQRFSLLEAVDLNEAFLQSTICPKIGVFRGGIADVFPVTDFQALAIAGAHLKSRWMLNYFSLEGRGVLDLKRLKESCFRVVDAFDILRTVFVCTGGRFVQVILRRLRPEFSVYETDSTLEEFTTTLRRQDSETTLKQGEPFVRFIVIREKASDRHRFLIRLSHAQYDGISLPRILAATRSGYEGGPIPSTRSFANYVRASTETITSTHYEHWKSFLKDSKMTEIIPRQTPNYNRSSVTAVNLTKKVQIQSIAHGSITTATVIKSSWALTLAKISAQPDVVFGHTISGRNVSVPGVETIVGPCLNIVPVRVPFRNGWSGLDLLRYVQDQQVAHMPYEALGFREIIRRCTDWPDWTYFTSTVQHQNIDNRKELQMGDINYTVTGYGADQDFSDFAIVSTPLDTGVVEITLSFSINKDNNNNITTSFAEHVLDMLCTTAHLISSHPTTILPTPTTLSDTPSLIINNQPSPSPSPSEKEKEETFLSNHLKGLKRSEIIALSDILTRIWRQVLTDPETNRCPSIQPDCSFFDLGGDIVSLAQVVWLLDEEGFQIQIESLIEHPTLVGQMVVLNMCREEGKRDKEGKSMPVVRNKEVVAAATRAERRGENRKKMSWVRVVRLAKKVIRRDGRVQMVEA</sequence>
<dbReference type="FunFam" id="3.30.559.30:FF:000002">
    <property type="entry name" value="Nonribosomal peptide synthase Pes1"/>
    <property type="match status" value="3"/>
</dbReference>
<comment type="similarity">
    <text evidence="5">Belongs to the NRP synthetase family.</text>
</comment>
<dbReference type="Gene3D" id="3.40.50.12780">
    <property type="entry name" value="N-terminal domain of ligase-like"/>
    <property type="match status" value="5"/>
</dbReference>
<feature type="region of interest" description="Disordered" evidence="6">
    <location>
        <begin position="7729"/>
        <end position="7754"/>
    </location>
</feature>
<dbReference type="EMBL" id="RCNU01000009">
    <property type="protein sequence ID" value="RWQ93687.1"/>
    <property type="molecule type" value="Genomic_DNA"/>
</dbReference>
<dbReference type="CDD" id="cd05918">
    <property type="entry name" value="A_NRPS_SidN3_like"/>
    <property type="match status" value="5"/>
</dbReference>
<dbReference type="FunFam" id="3.30.559.30:FF:000003">
    <property type="entry name" value="Nonribosomal peptide synthase SidD"/>
    <property type="match status" value="2"/>
</dbReference>
<dbReference type="RefSeq" id="XP_028483332.1">
    <property type="nucleotide sequence ID" value="XM_028633565.1"/>
</dbReference>
<dbReference type="GO" id="GO:0019748">
    <property type="term" value="P:secondary metabolic process"/>
    <property type="evidence" value="ECO:0007669"/>
    <property type="project" value="UniProtKB-ARBA"/>
</dbReference>
<dbReference type="VEuPathDB" id="FungiDB:C8Q69DRAFT_523287"/>
<dbReference type="InterPro" id="IPR042099">
    <property type="entry name" value="ANL_N_sf"/>
</dbReference>
<dbReference type="InterPro" id="IPR036736">
    <property type="entry name" value="ACP-like_sf"/>
</dbReference>
<feature type="domain" description="Carrier" evidence="7">
    <location>
        <begin position="2353"/>
        <end position="2429"/>
    </location>
</feature>
<dbReference type="CDD" id="cd19542">
    <property type="entry name" value="CT_NRPS-like"/>
    <property type="match status" value="4"/>
</dbReference>
<dbReference type="Pfam" id="PF00501">
    <property type="entry name" value="AMP-binding"/>
    <property type="match status" value="5"/>
</dbReference>
<reference evidence="8 9" key="1">
    <citation type="journal article" date="2018" name="Front. Microbiol.">
        <title>Genomic and genetic insights into a cosmopolitan fungus, Paecilomyces variotii (Eurotiales).</title>
        <authorList>
            <person name="Urquhart A.S."/>
            <person name="Mondo S.J."/>
            <person name="Makela M.R."/>
            <person name="Hane J.K."/>
            <person name="Wiebenga A."/>
            <person name="He G."/>
            <person name="Mihaltcheva S."/>
            <person name="Pangilinan J."/>
            <person name="Lipzen A."/>
            <person name="Barry K."/>
            <person name="de Vries R.P."/>
            <person name="Grigoriev I.V."/>
            <person name="Idnurm A."/>
        </authorList>
    </citation>
    <scope>NUCLEOTIDE SEQUENCE [LARGE SCALE GENOMIC DNA]</scope>
    <source>
        <strain evidence="8 9">CBS 101075</strain>
    </source>
</reference>
<dbReference type="FunFam" id="3.30.559.30:FF:000005">
    <property type="entry name" value="Nonribosomal peptide synthase Pes1"/>
    <property type="match status" value="3"/>
</dbReference>
<evidence type="ECO:0000256" key="6">
    <source>
        <dbReference type="SAM" id="MobiDB-lite"/>
    </source>
</evidence>
<protein>
    <submittedName>
        <fullName evidence="8">Putative nonribosomal peptide synthase</fullName>
    </submittedName>
</protein>
<feature type="region of interest" description="Disordered" evidence="6">
    <location>
        <begin position="7064"/>
        <end position="7088"/>
    </location>
</feature>
<accession>A0A443HPF0</accession>
<dbReference type="GeneID" id="39602842"/>
<evidence type="ECO:0000256" key="1">
    <source>
        <dbReference type="ARBA" id="ARBA00022450"/>
    </source>
</evidence>
<keyword evidence="1" id="KW-0596">Phosphopantetheine</keyword>
<feature type="domain" description="Carrier" evidence="7">
    <location>
        <begin position="7764"/>
        <end position="7844"/>
    </location>
</feature>
<keyword evidence="9" id="KW-1185">Reference proteome</keyword>
<dbReference type="Pfam" id="PF00668">
    <property type="entry name" value="Condensation"/>
    <property type="match status" value="9"/>
</dbReference>
<dbReference type="FunFam" id="3.30.300.30:FF:000015">
    <property type="entry name" value="Nonribosomal peptide synthase SidD"/>
    <property type="match status" value="5"/>
</dbReference>
<dbReference type="InterPro" id="IPR020845">
    <property type="entry name" value="AMP-binding_CS"/>
</dbReference>
<evidence type="ECO:0000256" key="4">
    <source>
        <dbReference type="ARBA" id="ARBA00022737"/>
    </source>
</evidence>
<dbReference type="NCBIfam" id="NF003417">
    <property type="entry name" value="PRK04813.1"/>
    <property type="match status" value="5"/>
</dbReference>
<feature type="compositionally biased region" description="Basic and acidic residues" evidence="6">
    <location>
        <begin position="7146"/>
        <end position="7159"/>
    </location>
</feature>
<dbReference type="InterPro" id="IPR006162">
    <property type="entry name" value="Ppantetheine_attach_site"/>
</dbReference>
<name>A0A443HPF0_BYSSP</name>
<dbReference type="InterPro" id="IPR009081">
    <property type="entry name" value="PP-bd_ACP"/>
</dbReference>
<dbReference type="SUPFAM" id="SSF47336">
    <property type="entry name" value="ACP-like"/>
    <property type="match status" value="7"/>
</dbReference>
<dbReference type="FunFam" id="3.30.559.10:FF:000016">
    <property type="entry name" value="Nonribosomal peptide synthase Pes1"/>
    <property type="match status" value="3"/>
</dbReference>
<dbReference type="FunFam" id="3.40.50.12780:FF:000014">
    <property type="entry name" value="Nonribosomal peptide synthetase 1"/>
    <property type="match status" value="5"/>
</dbReference>
<feature type="domain" description="Carrier" evidence="7">
    <location>
        <begin position="4996"/>
        <end position="5072"/>
    </location>
</feature>
<dbReference type="FunFam" id="3.30.559.10:FF:000017">
    <property type="entry name" value="Nonribosomal peptide synthase Pes1"/>
    <property type="match status" value="2"/>
</dbReference>
<dbReference type="Proteomes" id="UP000283841">
    <property type="component" value="Unassembled WGS sequence"/>
</dbReference>
<evidence type="ECO:0000313" key="9">
    <source>
        <dbReference type="Proteomes" id="UP000283841"/>
    </source>
</evidence>
<keyword evidence="3" id="KW-0436">Ligase</keyword>
<dbReference type="Gene3D" id="3.30.559.10">
    <property type="entry name" value="Chloramphenicol acetyltransferase-like domain"/>
    <property type="match status" value="9"/>
</dbReference>
<dbReference type="NCBIfam" id="TIGR01733">
    <property type="entry name" value="AA-adenyl-dom"/>
    <property type="match status" value="5"/>
</dbReference>
<dbReference type="InterPro" id="IPR023213">
    <property type="entry name" value="CAT-like_dom_sf"/>
</dbReference>
<dbReference type="InterPro" id="IPR000873">
    <property type="entry name" value="AMP-dep_synth/lig_dom"/>
</dbReference>
<dbReference type="Gene3D" id="1.10.1200.10">
    <property type="entry name" value="ACP-like"/>
    <property type="match status" value="7"/>
</dbReference>
<dbReference type="Pfam" id="PF00550">
    <property type="entry name" value="PP-binding"/>
    <property type="match status" value="6"/>
</dbReference>
<dbReference type="PROSITE" id="PS00455">
    <property type="entry name" value="AMP_BINDING"/>
    <property type="match status" value="5"/>
</dbReference>
<feature type="domain" description="Carrier" evidence="7">
    <location>
        <begin position="7169"/>
        <end position="7245"/>
    </location>
</feature>
<dbReference type="GO" id="GO:0031177">
    <property type="term" value="F:phosphopantetheine binding"/>
    <property type="evidence" value="ECO:0007669"/>
    <property type="project" value="InterPro"/>
</dbReference>
<dbReference type="InterPro" id="IPR045851">
    <property type="entry name" value="AMP-bd_C_sf"/>
</dbReference>
<dbReference type="SUPFAM" id="SSF52777">
    <property type="entry name" value="CoA-dependent acyltransferases"/>
    <property type="match status" value="19"/>
</dbReference>
<evidence type="ECO:0000256" key="2">
    <source>
        <dbReference type="ARBA" id="ARBA00022553"/>
    </source>
</evidence>
<organism evidence="8 9">
    <name type="scientific">Byssochlamys spectabilis</name>
    <name type="common">Paecilomyces variotii</name>
    <dbReference type="NCBI Taxonomy" id="264951"/>
    <lineage>
        <taxon>Eukaryota</taxon>
        <taxon>Fungi</taxon>
        <taxon>Dikarya</taxon>
        <taxon>Ascomycota</taxon>
        <taxon>Pezizomycotina</taxon>
        <taxon>Eurotiomycetes</taxon>
        <taxon>Eurotiomycetidae</taxon>
        <taxon>Eurotiales</taxon>
        <taxon>Thermoascaceae</taxon>
        <taxon>Paecilomyces</taxon>
    </lineage>
</organism>
<dbReference type="PROSITE" id="PS00012">
    <property type="entry name" value="PHOSPHOPANTETHEINE"/>
    <property type="match status" value="2"/>
</dbReference>
<dbReference type="PANTHER" id="PTHR45398:SF1">
    <property type="entry name" value="ENZYME, PUTATIVE (JCVI)-RELATED"/>
    <property type="match status" value="1"/>
</dbReference>
<dbReference type="Gene3D" id="3.30.559.30">
    <property type="entry name" value="Nonribosomal peptide synthetase, condensation domain"/>
    <property type="match status" value="10"/>
</dbReference>
<dbReference type="SUPFAM" id="SSF56801">
    <property type="entry name" value="Acetyl-CoA synthetase-like"/>
    <property type="match status" value="5"/>
</dbReference>
<dbReference type="InterPro" id="IPR001242">
    <property type="entry name" value="Condensation_dom"/>
</dbReference>
<dbReference type="FunFam" id="1.10.1200.10:FF:000005">
    <property type="entry name" value="Nonribosomal peptide synthetase 1"/>
    <property type="match status" value="2"/>
</dbReference>
<keyword evidence="2" id="KW-0597">Phosphoprotein</keyword>
<dbReference type="STRING" id="264951.A0A443HPF0"/>
<dbReference type="InterPro" id="IPR020806">
    <property type="entry name" value="PKS_PP-bd"/>
</dbReference>
<evidence type="ECO:0000313" key="8">
    <source>
        <dbReference type="EMBL" id="RWQ93687.1"/>
    </source>
</evidence>
<feature type="domain" description="Carrier" evidence="7">
    <location>
        <begin position="6084"/>
        <end position="6160"/>
    </location>
</feature>
<comment type="caution">
    <text evidence="8">The sequence shown here is derived from an EMBL/GenBank/DDBJ whole genome shotgun (WGS) entry which is preliminary data.</text>
</comment>
<dbReference type="Gene3D" id="3.30.300.30">
    <property type="match status" value="5"/>
</dbReference>
<dbReference type="CDD" id="cd19534">
    <property type="entry name" value="E_NRPS"/>
    <property type="match status" value="3"/>
</dbReference>
<keyword evidence="4" id="KW-0677">Repeat</keyword>
<evidence type="ECO:0000259" key="7">
    <source>
        <dbReference type="PROSITE" id="PS50075"/>
    </source>
</evidence>
<dbReference type="InterPro" id="IPR010071">
    <property type="entry name" value="AA_adenyl_dom"/>
</dbReference>
<gene>
    <name evidence="8" type="ORF">C8Q69DRAFT_523287</name>
</gene>
<evidence type="ECO:0000256" key="3">
    <source>
        <dbReference type="ARBA" id="ARBA00022598"/>
    </source>
</evidence>
<feature type="region of interest" description="Disordered" evidence="6">
    <location>
        <begin position="7134"/>
        <end position="7171"/>
    </location>
</feature>
<dbReference type="PROSITE" id="PS50075">
    <property type="entry name" value="CARRIER"/>
    <property type="match status" value="7"/>
</dbReference>
<feature type="compositionally biased region" description="Basic and acidic residues" evidence="6">
    <location>
        <begin position="7064"/>
        <end position="7086"/>
    </location>
</feature>
<evidence type="ECO:0000256" key="5">
    <source>
        <dbReference type="ARBA" id="ARBA00029454"/>
    </source>
</evidence>
<dbReference type="GO" id="GO:0016874">
    <property type="term" value="F:ligase activity"/>
    <property type="evidence" value="ECO:0007669"/>
    <property type="project" value="UniProtKB-KW"/>
</dbReference>
<feature type="domain" description="Carrier" evidence="7">
    <location>
        <begin position="3439"/>
        <end position="3515"/>
    </location>
</feature>